<dbReference type="InterPro" id="IPR033644">
    <property type="entry name" value="Ferrochelatase_C"/>
</dbReference>
<feature type="binding site" evidence="9">
    <location>
        <position position="295"/>
    </location>
    <ligand>
        <name>Fe(2+)</name>
        <dbReference type="ChEBI" id="CHEBI:29033"/>
    </ligand>
</feature>
<keyword evidence="3 9" id="KW-0479">Metal-binding</keyword>
<evidence type="ECO:0000256" key="5">
    <source>
        <dbReference type="ARBA" id="ARBA00023133"/>
    </source>
</evidence>
<dbReference type="Pfam" id="PF00762">
    <property type="entry name" value="Ferrochelatase"/>
    <property type="match status" value="1"/>
</dbReference>
<proteinExistence type="inferred from homology"/>
<comment type="function">
    <text evidence="9 10">Catalyzes the ferrous insertion into protoporphyrin IX.</text>
</comment>
<dbReference type="NCBIfam" id="TIGR00109">
    <property type="entry name" value="hemH"/>
    <property type="match status" value="1"/>
</dbReference>
<evidence type="ECO:0000313" key="12">
    <source>
        <dbReference type="Proteomes" id="UP000020766"/>
    </source>
</evidence>
<evidence type="ECO:0000256" key="6">
    <source>
        <dbReference type="ARBA" id="ARBA00023239"/>
    </source>
</evidence>
<evidence type="ECO:0000256" key="4">
    <source>
        <dbReference type="ARBA" id="ARBA00023004"/>
    </source>
</evidence>
<comment type="subcellular location">
    <subcellularLocation>
        <location evidence="9 10">Cytoplasm</location>
    </subcellularLocation>
</comment>
<dbReference type="HAMAP" id="MF_00323">
    <property type="entry name" value="Ferrochelatase"/>
    <property type="match status" value="1"/>
</dbReference>
<dbReference type="Proteomes" id="UP000020766">
    <property type="component" value="Unassembled WGS sequence"/>
</dbReference>
<evidence type="ECO:0000256" key="1">
    <source>
        <dbReference type="ARBA" id="ARBA00007718"/>
    </source>
</evidence>
<dbReference type="CDD" id="cd03411">
    <property type="entry name" value="Ferrochelatase_N"/>
    <property type="match status" value="1"/>
</dbReference>
<name>A0A014P035_9BURK</name>
<dbReference type="CDD" id="cd00419">
    <property type="entry name" value="Ferrochelatase_C"/>
    <property type="match status" value="1"/>
</dbReference>
<protein>
    <recommendedName>
        <fullName evidence="9 10">Ferrochelatase</fullName>
        <ecNumber evidence="9 10">4.98.1.1</ecNumber>
    </recommendedName>
    <alternativeName>
        <fullName evidence="9">Heme synthase</fullName>
    </alternativeName>
    <alternativeName>
        <fullName evidence="9">Protoheme ferro-lyase</fullName>
    </alternativeName>
</protein>
<gene>
    <name evidence="9 11" type="primary">hemH</name>
    <name evidence="11" type="ORF">AX13_04325</name>
</gene>
<keyword evidence="6 9" id="KW-0456">Lyase</keyword>
<dbReference type="GO" id="GO:0006783">
    <property type="term" value="P:heme biosynthetic process"/>
    <property type="evidence" value="ECO:0007669"/>
    <property type="project" value="UniProtKB-UniRule"/>
</dbReference>
<dbReference type="InterPro" id="IPR001015">
    <property type="entry name" value="Ferrochelatase"/>
</dbReference>
<accession>A0A014P035</accession>
<dbReference type="PATRIC" id="fig|1457173.3.peg.2536"/>
<sequence length="355" mass="39782">MLSRFAPEPQLPSGQPERTGVLLCNLGTPDAATAPAVRRYLAQFLSDDRVVEIPKLLWWPILHGIILRLRPKASAAKYATVWDQGGATGSPLLYFTERQATLLRGWLGEAGANVLVAPAMRYGNPSIPAQLDALKAQGATRILILPLYPQYSGTTTASVCDAVYDWAKTQRHIPELRFVHRYHDHPGYIEALAQTVEQHWRENGRAQKLFLSFHGVPERTWQLGDPYRDECYATGRLLAARLGLDDSQYVLTFQSRFGKAKWLEPYTEPTLVAMARQGLESVDIMCPGFTSDCIETLEEINQEAREAFVHAGGKDYRFIPCLNDHATWIGALRDVARQHLQGWPVQPEPPTAPRT</sequence>
<dbReference type="PROSITE" id="PS00534">
    <property type="entry name" value="FERROCHELATASE"/>
    <property type="match status" value="1"/>
</dbReference>
<dbReference type="Gene3D" id="3.40.50.1400">
    <property type="match status" value="2"/>
</dbReference>
<evidence type="ECO:0000256" key="3">
    <source>
        <dbReference type="ARBA" id="ARBA00022723"/>
    </source>
</evidence>
<organism evidence="11 12">
    <name type="scientific">Comamonas aquatica DA1877</name>
    <dbReference type="NCBI Taxonomy" id="1457173"/>
    <lineage>
        <taxon>Bacteria</taxon>
        <taxon>Pseudomonadati</taxon>
        <taxon>Pseudomonadota</taxon>
        <taxon>Betaproteobacteria</taxon>
        <taxon>Burkholderiales</taxon>
        <taxon>Comamonadaceae</taxon>
        <taxon>Comamonas</taxon>
    </lineage>
</organism>
<evidence type="ECO:0000313" key="11">
    <source>
        <dbReference type="EMBL" id="EXU79515.1"/>
    </source>
</evidence>
<dbReference type="UniPathway" id="UPA00252">
    <property type="reaction ID" value="UER00325"/>
</dbReference>
<evidence type="ECO:0000256" key="7">
    <source>
        <dbReference type="ARBA" id="ARBA00023244"/>
    </source>
</evidence>
<keyword evidence="12" id="KW-1185">Reference proteome</keyword>
<dbReference type="SUPFAM" id="SSF53800">
    <property type="entry name" value="Chelatase"/>
    <property type="match status" value="1"/>
</dbReference>
<keyword evidence="4 9" id="KW-0408">Iron</keyword>
<dbReference type="FunFam" id="3.40.50.1400:FF:000002">
    <property type="entry name" value="Ferrochelatase"/>
    <property type="match status" value="1"/>
</dbReference>
<comment type="catalytic activity">
    <reaction evidence="8">
        <text>Fe-coproporphyrin III + 2 H(+) = coproporphyrin III + Fe(2+)</text>
        <dbReference type="Rhea" id="RHEA:49572"/>
        <dbReference type="ChEBI" id="CHEBI:15378"/>
        <dbReference type="ChEBI" id="CHEBI:29033"/>
        <dbReference type="ChEBI" id="CHEBI:68438"/>
        <dbReference type="ChEBI" id="CHEBI:131725"/>
        <dbReference type="EC" id="4.99.1.9"/>
    </reaction>
    <physiologicalReaction direction="right-to-left" evidence="8">
        <dbReference type="Rhea" id="RHEA:49574"/>
    </physiologicalReaction>
</comment>
<dbReference type="EMBL" id="JBOK01000015">
    <property type="protein sequence ID" value="EXU79515.1"/>
    <property type="molecule type" value="Genomic_DNA"/>
</dbReference>
<reference evidence="11 12" key="1">
    <citation type="submission" date="2014-01" db="EMBL/GenBank/DDBJ databases">
        <title>Interspecies Systems Biology Uncovers Metabolites Affecting C. elegans Gene Expression and Life History Traits.</title>
        <authorList>
            <person name="Watson E."/>
            <person name="Macneil L.T."/>
            <person name="Ritter A.D."/>
            <person name="Yilmaz L.S."/>
            <person name="Rosebrock A.P."/>
            <person name="Caudy A.A."/>
            <person name="Walhout A.J."/>
        </authorList>
    </citation>
    <scope>NUCLEOTIDE SEQUENCE [LARGE SCALE GENOMIC DNA]</scope>
    <source>
        <strain evidence="11 12">DA1877</strain>
    </source>
</reference>
<feature type="binding site" evidence="9">
    <location>
        <position position="214"/>
    </location>
    <ligand>
        <name>Fe(2+)</name>
        <dbReference type="ChEBI" id="CHEBI:29033"/>
    </ligand>
</feature>
<dbReference type="EC" id="4.98.1.1" evidence="9 10"/>
<keyword evidence="7 9" id="KW-0627">Porphyrin biosynthesis</keyword>
<comment type="caution">
    <text evidence="11">The sequence shown here is derived from an EMBL/GenBank/DDBJ whole genome shotgun (WGS) entry which is preliminary data.</text>
</comment>
<evidence type="ECO:0000256" key="2">
    <source>
        <dbReference type="ARBA" id="ARBA00022490"/>
    </source>
</evidence>
<comment type="similarity">
    <text evidence="1 9 10">Belongs to the ferrochelatase family.</text>
</comment>
<dbReference type="PANTHER" id="PTHR11108">
    <property type="entry name" value="FERROCHELATASE"/>
    <property type="match status" value="1"/>
</dbReference>
<evidence type="ECO:0000256" key="8">
    <source>
        <dbReference type="ARBA" id="ARBA00024536"/>
    </source>
</evidence>
<dbReference type="STRING" id="225991.MA05_12565"/>
<comment type="catalytic activity">
    <reaction evidence="9 10">
        <text>heme b + 2 H(+) = protoporphyrin IX + Fe(2+)</text>
        <dbReference type="Rhea" id="RHEA:22584"/>
        <dbReference type="ChEBI" id="CHEBI:15378"/>
        <dbReference type="ChEBI" id="CHEBI:29033"/>
        <dbReference type="ChEBI" id="CHEBI:57306"/>
        <dbReference type="ChEBI" id="CHEBI:60344"/>
        <dbReference type="EC" id="4.98.1.1"/>
    </reaction>
</comment>
<dbReference type="GO" id="GO:0046872">
    <property type="term" value="F:metal ion binding"/>
    <property type="evidence" value="ECO:0007669"/>
    <property type="project" value="UniProtKB-KW"/>
</dbReference>
<evidence type="ECO:0000256" key="10">
    <source>
        <dbReference type="RuleBase" id="RU000607"/>
    </source>
</evidence>
<dbReference type="GO" id="GO:0004325">
    <property type="term" value="F:ferrochelatase activity"/>
    <property type="evidence" value="ECO:0007669"/>
    <property type="project" value="UniProtKB-UniRule"/>
</dbReference>
<dbReference type="AlphaFoldDB" id="A0A014P035"/>
<keyword evidence="5 9" id="KW-0350">Heme biosynthesis</keyword>
<comment type="pathway">
    <text evidence="9 10">Porphyrin-containing compound metabolism; protoheme biosynthesis; protoheme from protoporphyrin-IX: step 1/1.</text>
</comment>
<dbReference type="InterPro" id="IPR019772">
    <property type="entry name" value="Ferrochelatase_AS"/>
</dbReference>
<dbReference type="RefSeq" id="WP_043384855.1">
    <property type="nucleotide sequence ID" value="NZ_JBOK01000015.1"/>
</dbReference>
<dbReference type="GO" id="GO:0005737">
    <property type="term" value="C:cytoplasm"/>
    <property type="evidence" value="ECO:0007669"/>
    <property type="project" value="UniProtKB-SubCell"/>
</dbReference>
<evidence type="ECO:0000256" key="9">
    <source>
        <dbReference type="HAMAP-Rule" id="MF_00323"/>
    </source>
</evidence>
<dbReference type="PANTHER" id="PTHR11108:SF1">
    <property type="entry name" value="FERROCHELATASE, MITOCHONDRIAL"/>
    <property type="match status" value="1"/>
</dbReference>
<dbReference type="InterPro" id="IPR033659">
    <property type="entry name" value="Ferrochelatase_N"/>
</dbReference>
<keyword evidence="2 9" id="KW-0963">Cytoplasm</keyword>